<gene>
    <name evidence="1" type="ORF">BV22DRAFT_1104018</name>
</gene>
<proteinExistence type="predicted"/>
<sequence>MTETLGRIHSTIMKHGPMTHAEMAEIPALLRRIRHLLRVYYDALLTSKKTNEFKFCDISDISDVGLKLHEAGVFLQLSPARLRALFSSAPEMETFLLDEPIDLGKWRLNAEAVAQAVKADEEADDDDRERMIDLEDDSGNDCAAYQMIFFIGDILVALLLNSPLDSKEKERADRAMARLVTLSTIPVYRLAFGDPLTDAMRPVYWTPKVLVRFAHAGGLPALIGDWAESTCKDGVCKTAVEGLPAKAWDHQTPESLQGIMRELLGKIEKDGDDFTTTPIFANIMHQIYSRYGLEPFEWASRLSDSEIIFYFLHRRLSKKPDKFRNANDWIPLLQKYNNVPEAIRRRHGWMILTVSGRWDCLLLYGCKYAGCPEKSGLLELKERRVRGQRDPVVEDRLFQWGGASKACSRCRHVSYCSVACQKADWKRHQKDECKEEAAKNKNEEI</sequence>
<keyword evidence="2" id="KW-1185">Reference proteome</keyword>
<evidence type="ECO:0000313" key="2">
    <source>
        <dbReference type="Proteomes" id="UP000790709"/>
    </source>
</evidence>
<evidence type="ECO:0000313" key="1">
    <source>
        <dbReference type="EMBL" id="KAH7926927.1"/>
    </source>
</evidence>
<protein>
    <submittedName>
        <fullName evidence="1">Uncharacterized protein</fullName>
    </submittedName>
</protein>
<comment type="caution">
    <text evidence="1">The sequence shown here is derived from an EMBL/GenBank/DDBJ whole genome shotgun (WGS) entry which is preliminary data.</text>
</comment>
<dbReference type="Proteomes" id="UP000790709">
    <property type="component" value="Unassembled WGS sequence"/>
</dbReference>
<organism evidence="1 2">
    <name type="scientific">Leucogyrophana mollusca</name>
    <dbReference type="NCBI Taxonomy" id="85980"/>
    <lineage>
        <taxon>Eukaryota</taxon>
        <taxon>Fungi</taxon>
        <taxon>Dikarya</taxon>
        <taxon>Basidiomycota</taxon>
        <taxon>Agaricomycotina</taxon>
        <taxon>Agaricomycetes</taxon>
        <taxon>Agaricomycetidae</taxon>
        <taxon>Boletales</taxon>
        <taxon>Boletales incertae sedis</taxon>
        <taxon>Leucogyrophana</taxon>
    </lineage>
</organism>
<name>A0ACB8BQ13_9AGAM</name>
<reference evidence="1" key="1">
    <citation type="journal article" date="2021" name="New Phytol.">
        <title>Evolutionary innovations through gain and loss of genes in the ectomycorrhizal Boletales.</title>
        <authorList>
            <person name="Wu G."/>
            <person name="Miyauchi S."/>
            <person name="Morin E."/>
            <person name="Kuo A."/>
            <person name="Drula E."/>
            <person name="Varga T."/>
            <person name="Kohler A."/>
            <person name="Feng B."/>
            <person name="Cao Y."/>
            <person name="Lipzen A."/>
            <person name="Daum C."/>
            <person name="Hundley H."/>
            <person name="Pangilinan J."/>
            <person name="Johnson J."/>
            <person name="Barry K."/>
            <person name="LaButti K."/>
            <person name="Ng V."/>
            <person name="Ahrendt S."/>
            <person name="Min B."/>
            <person name="Choi I.G."/>
            <person name="Park H."/>
            <person name="Plett J.M."/>
            <person name="Magnuson J."/>
            <person name="Spatafora J.W."/>
            <person name="Nagy L.G."/>
            <person name="Henrissat B."/>
            <person name="Grigoriev I.V."/>
            <person name="Yang Z.L."/>
            <person name="Xu J."/>
            <person name="Martin F.M."/>
        </authorList>
    </citation>
    <scope>NUCLEOTIDE SEQUENCE</scope>
    <source>
        <strain evidence="1">KUC20120723A-06</strain>
    </source>
</reference>
<dbReference type="EMBL" id="MU266375">
    <property type="protein sequence ID" value="KAH7926927.1"/>
    <property type="molecule type" value="Genomic_DNA"/>
</dbReference>
<accession>A0ACB8BQ13</accession>